<name>A0A1I5UMI3_9PSEU</name>
<dbReference type="CDD" id="cd16282">
    <property type="entry name" value="metallo-hydrolase-like_MBL-fold"/>
    <property type="match status" value="1"/>
</dbReference>
<dbReference type="InterPro" id="IPR050855">
    <property type="entry name" value="NDM-1-like"/>
</dbReference>
<keyword evidence="3" id="KW-1185">Reference proteome</keyword>
<sequence length="271" mass="28331">MDEGRWIELADGVFARRYAELDLTVGLVLGANACLVVDTRGDAVQGAELAAAVRAVTPLPWSVVLTHAHFDHCFGTSAFTPCPVWAHEGCRAELLAHGQDARAEWAARYADEGRPDIARRIATSEIVPPDHLVSREQELTVGGRRVRLAHFGPAHTGHDLVVRVPDAGVLFVGDLVENGPEGTFTAESFGPDAAVGGWPAALAGILAAEPAVVVPGHGDPVTPDFVAAQREPLVVLGGLCAAVAAGEVAVDQAVARSPYPADVTRAALSRT</sequence>
<dbReference type="Proteomes" id="UP000198727">
    <property type="component" value="Unassembled WGS sequence"/>
</dbReference>
<gene>
    <name evidence="2" type="ORF">SAMN05421810_10435</name>
</gene>
<dbReference type="RefSeq" id="WP_092530449.1">
    <property type="nucleotide sequence ID" value="NZ_FOWW01000004.1"/>
</dbReference>
<dbReference type="SMART" id="SM00849">
    <property type="entry name" value="Lactamase_B"/>
    <property type="match status" value="1"/>
</dbReference>
<protein>
    <submittedName>
        <fullName evidence="2">Glyoxylase, beta-lactamase superfamily II</fullName>
    </submittedName>
</protein>
<dbReference type="STRING" id="587909.SAMN05421810_10435"/>
<feature type="domain" description="Metallo-beta-lactamase" evidence="1">
    <location>
        <begin position="22"/>
        <end position="217"/>
    </location>
</feature>
<proteinExistence type="predicted"/>
<dbReference type="PANTHER" id="PTHR42951:SF4">
    <property type="entry name" value="ACYL-COENZYME A THIOESTERASE MBLAC2"/>
    <property type="match status" value="1"/>
</dbReference>
<dbReference type="InterPro" id="IPR036866">
    <property type="entry name" value="RibonucZ/Hydroxyglut_hydro"/>
</dbReference>
<evidence type="ECO:0000259" key="1">
    <source>
        <dbReference type="SMART" id="SM00849"/>
    </source>
</evidence>
<dbReference type="OrthoDB" id="2273115at2"/>
<reference evidence="3" key="1">
    <citation type="submission" date="2016-10" db="EMBL/GenBank/DDBJ databases">
        <authorList>
            <person name="Varghese N."/>
            <person name="Submissions S."/>
        </authorList>
    </citation>
    <scope>NUCLEOTIDE SEQUENCE [LARGE SCALE GENOMIC DNA]</scope>
    <source>
        <strain evidence="3">CGMCC 4.5579</strain>
    </source>
</reference>
<dbReference type="SUPFAM" id="SSF56281">
    <property type="entry name" value="Metallo-hydrolase/oxidoreductase"/>
    <property type="match status" value="1"/>
</dbReference>
<accession>A0A1I5UMI3</accession>
<dbReference type="Pfam" id="PF00753">
    <property type="entry name" value="Lactamase_B"/>
    <property type="match status" value="1"/>
</dbReference>
<dbReference type="PANTHER" id="PTHR42951">
    <property type="entry name" value="METALLO-BETA-LACTAMASE DOMAIN-CONTAINING"/>
    <property type="match status" value="1"/>
</dbReference>
<dbReference type="EMBL" id="FOWW01000004">
    <property type="protein sequence ID" value="SFP96513.1"/>
    <property type="molecule type" value="Genomic_DNA"/>
</dbReference>
<dbReference type="Gene3D" id="3.60.15.10">
    <property type="entry name" value="Ribonuclease Z/Hydroxyacylglutathione hydrolase-like"/>
    <property type="match status" value="1"/>
</dbReference>
<organism evidence="2 3">
    <name type="scientific">Amycolatopsis arida</name>
    <dbReference type="NCBI Taxonomy" id="587909"/>
    <lineage>
        <taxon>Bacteria</taxon>
        <taxon>Bacillati</taxon>
        <taxon>Actinomycetota</taxon>
        <taxon>Actinomycetes</taxon>
        <taxon>Pseudonocardiales</taxon>
        <taxon>Pseudonocardiaceae</taxon>
        <taxon>Amycolatopsis</taxon>
    </lineage>
</organism>
<dbReference type="AlphaFoldDB" id="A0A1I5UMI3"/>
<dbReference type="InterPro" id="IPR001279">
    <property type="entry name" value="Metallo-B-lactamas"/>
</dbReference>
<evidence type="ECO:0000313" key="2">
    <source>
        <dbReference type="EMBL" id="SFP96513.1"/>
    </source>
</evidence>
<evidence type="ECO:0000313" key="3">
    <source>
        <dbReference type="Proteomes" id="UP000198727"/>
    </source>
</evidence>